<accession>A0A9D2LEA3</accession>
<sequence length="69" mass="7551">MSQITQARSRVATAARYGTTAEVDDARRDLRAAKLERAAREAAEALPPLTDEQARRVAAILYPQGVEAR</sequence>
<gene>
    <name evidence="1" type="ORF">H9786_09550</name>
</gene>
<reference evidence="1" key="2">
    <citation type="submission" date="2021-04" db="EMBL/GenBank/DDBJ databases">
        <authorList>
            <person name="Gilroy R."/>
        </authorList>
    </citation>
    <scope>NUCLEOTIDE SEQUENCE</scope>
    <source>
        <strain evidence="1">ChiHjej13B12-24818</strain>
    </source>
</reference>
<dbReference type="EMBL" id="DWZH01000071">
    <property type="protein sequence ID" value="HJB10756.1"/>
    <property type="molecule type" value="Genomic_DNA"/>
</dbReference>
<name>A0A9D2LEA3_9MICO</name>
<comment type="caution">
    <text evidence="1">The sequence shown here is derived from an EMBL/GenBank/DDBJ whole genome shotgun (WGS) entry which is preliminary data.</text>
</comment>
<dbReference type="Proteomes" id="UP000823823">
    <property type="component" value="Unassembled WGS sequence"/>
</dbReference>
<evidence type="ECO:0000313" key="2">
    <source>
        <dbReference type="Proteomes" id="UP000823823"/>
    </source>
</evidence>
<reference evidence="1" key="1">
    <citation type="journal article" date="2021" name="PeerJ">
        <title>Extensive microbial diversity within the chicken gut microbiome revealed by metagenomics and culture.</title>
        <authorList>
            <person name="Gilroy R."/>
            <person name="Ravi A."/>
            <person name="Getino M."/>
            <person name="Pursley I."/>
            <person name="Horton D.L."/>
            <person name="Alikhan N.F."/>
            <person name="Baker D."/>
            <person name="Gharbi K."/>
            <person name="Hall N."/>
            <person name="Watson M."/>
            <person name="Adriaenssens E.M."/>
            <person name="Foster-Nyarko E."/>
            <person name="Jarju S."/>
            <person name="Secka A."/>
            <person name="Antonio M."/>
            <person name="Oren A."/>
            <person name="Chaudhuri R.R."/>
            <person name="La Ragione R."/>
            <person name="Hildebrand F."/>
            <person name="Pallen M.J."/>
        </authorList>
    </citation>
    <scope>NUCLEOTIDE SEQUENCE</scope>
    <source>
        <strain evidence="1">ChiHjej13B12-24818</strain>
    </source>
</reference>
<evidence type="ECO:0000313" key="1">
    <source>
        <dbReference type="EMBL" id="HJB10756.1"/>
    </source>
</evidence>
<organism evidence="1 2">
    <name type="scientific">Candidatus Brachybacterium merdavium</name>
    <dbReference type="NCBI Taxonomy" id="2838513"/>
    <lineage>
        <taxon>Bacteria</taxon>
        <taxon>Bacillati</taxon>
        <taxon>Actinomycetota</taxon>
        <taxon>Actinomycetes</taxon>
        <taxon>Micrococcales</taxon>
        <taxon>Dermabacteraceae</taxon>
        <taxon>Brachybacterium</taxon>
    </lineage>
</organism>
<dbReference type="AlphaFoldDB" id="A0A9D2LEA3"/>
<protein>
    <submittedName>
        <fullName evidence="1">Uncharacterized protein</fullName>
    </submittedName>
</protein>
<proteinExistence type="predicted"/>